<dbReference type="InterPro" id="IPR010023">
    <property type="entry name" value="KdsC_fam"/>
</dbReference>
<dbReference type="EC" id="3.1.3.45" evidence="5 12"/>
<sequence length="184" mass="20256">MKHLSLEDIHRKAAQIKLLLLDVDGVMTDGRLYFSNDGQEMKTFNTLDGHGIKMLRRSGVEVGIITGRTSQLVAKRAADLGISLLIQGREDKFTALEEMRATFPCELDQIAFMGDDYPDLTVMCRVGLALTVQNGHPAVVERAHWQSAARGGEGAVREACDLIMQAQGTYDAALQAYLRTQPHA</sequence>
<dbReference type="Proteomes" id="UP000009080">
    <property type="component" value="Chromosome"/>
</dbReference>
<dbReference type="eggNOG" id="COG1778">
    <property type="taxonomic scope" value="Bacteria"/>
</dbReference>
<comment type="similarity">
    <text evidence="3 12">Belongs to the KdsC family.</text>
</comment>
<evidence type="ECO:0000313" key="15">
    <source>
        <dbReference type="Proteomes" id="UP000009080"/>
    </source>
</evidence>
<dbReference type="PANTHER" id="PTHR21485">
    <property type="entry name" value="HAD SUPERFAMILY MEMBERS CMAS AND KDSC"/>
    <property type="match status" value="1"/>
</dbReference>
<dbReference type="EMBL" id="CP001614">
    <property type="protein sequence ID" value="ACR12713.1"/>
    <property type="molecule type" value="Genomic_DNA"/>
</dbReference>
<evidence type="ECO:0000256" key="12">
    <source>
        <dbReference type="PIRNR" id="PIRNR006118"/>
    </source>
</evidence>
<reference evidence="14 15" key="1">
    <citation type="journal article" date="2009" name="PLoS ONE">
        <title>The complete genome of Teredinibacter turnerae T7901: an intracellular endosymbiont of marine wood-boring bivalves (shipworms).</title>
        <authorList>
            <person name="Yang J.C."/>
            <person name="Madupu R."/>
            <person name="Durkin A.S."/>
            <person name="Ekborg N.A."/>
            <person name="Pedamallu C.S."/>
            <person name="Hostetler J.B."/>
            <person name="Radune D."/>
            <person name="Toms B.S."/>
            <person name="Henrissat B."/>
            <person name="Coutinho P.M."/>
            <person name="Schwarz S."/>
            <person name="Field L."/>
            <person name="Trindade-Silva A.E."/>
            <person name="Soares C.A.G."/>
            <person name="Elshahawi S."/>
            <person name="Hanora A."/>
            <person name="Schmidt E.W."/>
            <person name="Haygood M.G."/>
            <person name="Posfai J."/>
            <person name="Benner J."/>
            <person name="Madinger C."/>
            <person name="Nove J."/>
            <person name="Anton B."/>
            <person name="Chaudhary K."/>
            <person name="Foster J."/>
            <person name="Holman A."/>
            <person name="Kumar S."/>
            <person name="Lessard P.A."/>
            <person name="Luyten Y.A."/>
            <person name="Slatko B."/>
            <person name="Wood N."/>
            <person name="Wu B."/>
            <person name="Teplitski M."/>
            <person name="Mougous J.D."/>
            <person name="Ward N."/>
            <person name="Eisen J.A."/>
            <person name="Badger J.H."/>
            <person name="Distel D.L."/>
        </authorList>
    </citation>
    <scope>NUCLEOTIDE SEQUENCE [LARGE SCALE GENOMIC DNA]</scope>
    <source>
        <strain evidence="15">ATCC 39867 / T7901</strain>
    </source>
</reference>
<dbReference type="InterPro" id="IPR006549">
    <property type="entry name" value="HAD-SF_hydro_IIIA"/>
</dbReference>
<dbReference type="SUPFAM" id="SSF56784">
    <property type="entry name" value="HAD-like"/>
    <property type="match status" value="1"/>
</dbReference>
<dbReference type="FunFam" id="3.40.50.1000:FF:000029">
    <property type="entry name" value="3-deoxy-D-manno-octulosonate 8-phosphate phosphatase KdsC"/>
    <property type="match status" value="1"/>
</dbReference>
<dbReference type="InterPro" id="IPR050793">
    <property type="entry name" value="CMP-NeuNAc_synthase"/>
</dbReference>
<dbReference type="SFLD" id="SFLDG01136">
    <property type="entry name" value="C1.6:_Phosphoserine_Phosphatas"/>
    <property type="match status" value="1"/>
</dbReference>
<organism evidence="14 15">
    <name type="scientific">Teredinibacter turnerae (strain ATCC 39867 / T7901)</name>
    <dbReference type="NCBI Taxonomy" id="377629"/>
    <lineage>
        <taxon>Bacteria</taxon>
        <taxon>Pseudomonadati</taxon>
        <taxon>Pseudomonadota</taxon>
        <taxon>Gammaproteobacteria</taxon>
        <taxon>Cellvibrionales</taxon>
        <taxon>Cellvibrionaceae</taxon>
        <taxon>Teredinibacter</taxon>
    </lineage>
</organism>
<dbReference type="GO" id="GO:0019143">
    <property type="term" value="F:3-deoxy-manno-octulosonate-8-phosphatase activity"/>
    <property type="evidence" value="ECO:0007669"/>
    <property type="project" value="UniProtKB-UniRule"/>
</dbReference>
<evidence type="ECO:0000256" key="3">
    <source>
        <dbReference type="ARBA" id="ARBA00005893"/>
    </source>
</evidence>
<dbReference type="SFLD" id="SFLDS00003">
    <property type="entry name" value="Haloacid_Dehalogenase"/>
    <property type="match status" value="1"/>
</dbReference>
<evidence type="ECO:0000256" key="5">
    <source>
        <dbReference type="ARBA" id="ARBA00013066"/>
    </source>
</evidence>
<dbReference type="KEGG" id="ttu:TERTU_3817"/>
<evidence type="ECO:0000256" key="11">
    <source>
        <dbReference type="ARBA" id="ARBA00031051"/>
    </source>
</evidence>
<dbReference type="PIRSF" id="PIRSF006118">
    <property type="entry name" value="KDO8-P_Ptase"/>
    <property type="match status" value="1"/>
</dbReference>
<dbReference type="RefSeq" id="WP_015818825.1">
    <property type="nucleotide sequence ID" value="NC_012997.1"/>
</dbReference>
<dbReference type="NCBIfam" id="TIGR01662">
    <property type="entry name" value="HAD-SF-IIIA"/>
    <property type="match status" value="1"/>
</dbReference>
<dbReference type="Pfam" id="PF08282">
    <property type="entry name" value="Hydrolase_3"/>
    <property type="match status" value="1"/>
</dbReference>
<accession>C5BSW9</accession>
<dbReference type="SFLD" id="SFLDG01138">
    <property type="entry name" value="C1.6.2:_Deoxy-d-mannose-octulo"/>
    <property type="match status" value="1"/>
</dbReference>
<comment type="cofactor">
    <cofactor evidence="2 12 13">
        <name>Mg(2+)</name>
        <dbReference type="ChEBI" id="CHEBI:18420"/>
    </cofactor>
</comment>
<dbReference type="NCBIfam" id="TIGR01670">
    <property type="entry name" value="KdsC-phosphatas"/>
    <property type="match status" value="1"/>
</dbReference>
<dbReference type="InterPro" id="IPR023214">
    <property type="entry name" value="HAD_sf"/>
</dbReference>
<dbReference type="Gene3D" id="3.40.50.1000">
    <property type="entry name" value="HAD superfamily/HAD-like"/>
    <property type="match status" value="1"/>
</dbReference>
<dbReference type="STRING" id="377629.TERTU_3817"/>
<name>C5BSW9_TERTT</name>
<dbReference type="InterPro" id="IPR036412">
    <property type="entry name" value="HAD-like_sf"/>
</dbReference>
<evidence type="ECO:0000313" key="14">
    <source>
        <dbReference type="EMBL" id="ACR12713.1"/>
    </source>
</evidence>
<dbReference type="GO" id="GO:0009103">
    <property type="term" value="P:lipopolysaccharide biosynthetic process"/>
    <property type="evidence" value="ECO:0007669"/>
    <property type="project" value="UniProtKB-UniRule"/>
</dbReference>
<protein>
    <recommendedName>
        <fullName evidence="6 12">3-deoxy-D-manno-octulosonate 8-phosphate phosphatase KdsC</fullName>
        <ecNumber evidence="5 12">3.1.3.45</ecNumber>
    </recommendedName>
    <alternativeName>
        <fullName evidence="11 12">KDO 8-P phosphatase</fullName>
    </alternativeName>
</protein>
<evidence type="ECO:0000256" key="13">
    <source>
        <dbReference type="PIRSR" id="PIRSR006118-2"/>
    </source>
</evidence>
<comment type="catalytic activity">
    <reaction evidence="1 12">
        <text>3-deoxy-alpha-D-manno-2-octulosonate-8-phosphate + H2O = 3-deoxy-alpha-D-manno-oct-2-ulosonate + phosphate</text>
        <dbReference type="Rhea" id="RHEA:11500"/>
        <dbReference type="ChEBI" id="CHEBI:15377"/>
        <dbReference type="ChEBI" id="CHEBI:43474"/>
        <dbReference type="ChEBI" id="CHEBI:85985"/>
        <dbReference type="ChEBI" id="CHEBI:85986"/>
        <dbReference type="EC" id="3.1.3.45"/>
    </reaction>
</comment>
<keyword evidence="7 12" id="KW-0479">Metal-binding</keyword>
<keyword evidence="10 12" id="KW-0448">Lipopolysaccharide biosynthesis</keyword>
<feature type="binding site" evidence="13">
    <location>
        <position position="115"/>
    </location>
    <ligand>
        <name>Mg(2+)</name>
        <dbReference type="ChEBI" id="CHEBI:18420"/>
    </ligand>
</feature>
<evidence type="ECO:0000256" key="10">
    <source>
        <dbReference type="ARBA" id="ARBA00022985"/>
    </source>
</evidence>
<comment type="function">
    <text evidence="12">Catalyzes the hydrolysis of 3-deoxy-D-manno-octulosonate 8-phosphate (KDO 8-P) to 3-deoxy-D-manno-octulosonate (KDO) and inorganic phosphate.</text>
</comment>
<feature type="binding site" evidence="13">
    <location>
        <position position="22"/>
    </location>
    <ligand>
        <name>Mg(2+)</name>
        <dbReference type="ChEBI" id="CHEBI:18420"/>
    </ligand>
</feature>
<dbReference type="HOGENOM" id="CLU_106694_0_1_6"/>
<evidence type="ECO:0000256" key="8">
    <source>
        <dbReference type="ARBA" id="ARBA00022801"/>
    </source>
</evidence>
<dbReference type="PANTHER" id="PTHR21485:SF6">
    <property type="entry name" value="N-ACYLNEURAMINATE CYTIDYLYLTRANSFERASE-RELATED"/>
    <property type="match status" value="1"/>
</dbReference>
<dbReference type="GO" id="GO:0008781">
    <property type="term" value="F:N-acylneuraminate cytidylyltransferase activity"/>
    <property type="evidence" value="ECO:0007669"/>
    <property type="project" value="TreeGrafter"/>
</dbReference>
<feature type="binding site" evidence="13">
    <location>
        <position position="24"/>
    </location>
    <ligand>
        <name>substrate</name>
    </ligand>
</feature>
<keyword evidence="15" id="KW-1185">Reference proteome</keyword>
<dbReference type="CDD" id="cd01630">
    <property type="entry name" value="HAD_KDO-like"/>
    <property type="match status" value="1"/>
</dbReference>
<keyword evidence="8 12" id="KW-0378">Hydrolase</keyword>
<evidence type="ECO:0000256" key="9">
    <source>
        <dbReference type="ARBA" id="ARBA00022842"/>
    </source>
</evidence>
<evidence type="ECO:0000256" key="2">
    <source>
        <dbReference type="ARBA" id="ARBA00001946"/>
    </source>
</evidence>
<evidence type="ECO:0000256" key="1">
    <source>
        <dbReference type="ARBA" id="ARBA00000898"/>
    </source>
</evidence>
<keyword evidence="9 12" id="KW-0460">Magnesium</keyword>
<evidence type="ECO:0000256" key="4">
    <source>
        <dbReference type="ARBA" id="ARBA00011881"/>
    </source>
</evidence>
<comment type="subunit">
    <text evidence="4 12">Homotetramer.</text>
</comment>
<dbReference type="OrthoDB" id="9805604at2"/>
<evidence type="ECO:0000256" key="6">
    <source>
        <dbReference type="ARBA" id="ARBA00020092"/>
    </source>
</evidence>
<evidence type="ECO:0000256" key="7">
    <source>
        <dbReference type="ARBA" id="ARBA00022723"/>
    </source>
</evidence>
<proteinExistence type="inferred from homology"/>
<dbReference type="GO" id="GO:0046872">
    <property type="term" value="F:metal ion binding"/>
    <property type="evidence" value="ECO:0007669"/>
    <property type="project" value="UniProtKB-UniRule"/>
</dbReference>
<gene>
    <name evidence="14" type="ordered locus">TERTU_3817</name>
</gene>
<dbReference type="AlphaFoldDB" id="C5BSW9"/>